<dbReference type="Pfam" id="PF25596">
    <property type="entry name" value="CPSase_L_D1"/>
    <property type="match status" value="1"/>
</dbReference>
<reference evidence="7" key="1">
    <citation type="submission" date="2018-05" db="EMBL/GenBank/DDBJ databases">
        <authorList>
            <person name="Lanie J.A."/>
            <person name="Ng W.-L."/>
            <person name="Kazmierczak K.M."/>
            <person name="Andrzejewski T.M."/>
            <person name="Davidsen T.M."/>
            <person name="Wayne K.J."/>
            <person name="Tettelin H."/>
            <person name="Glass J.I."/>
            <person name="Rusch D."/>
            <person name="Podicherti R."/>
            <person name="Tsui H.-C.T."/>
            <person name="Winkler M.E."/>
        </authorList>
    </citation>
    <scope>NUCLEOTIDE SEQUENCE</scope>
</reference>
<dbReference type="FunFam" id="3.40.50.20:FF:000001">
    <property type="entry name" value="Carbamoyl-phosphate synthase large chain"/>
    <property type="match status" value="1"/>
</dbReference>
<organism evidence="7">
    <name type="scientific">marine metagenome</name>
    <dbReference type="NCBI Taxonomy" id="408172"/>
    <lineage>
        <taxon>unclassified sequences</taxon>
        <taxon>metagenomes</taxon>
        <taxon>ecological metagenomes</taxon>
    </lineage>
</organism>
<dbReference type="InterPro" id="IPR016185">
    <property type="entry name" value="PreATP-grasp_dom_sf"/>
</dbReference>
<feature type="non-terminal residue" evidence="7">
    <location>
        <position position="87"/>
    </location>
</feature>
<dbReference type="SUPFAM" id="SSF52440">
    <property type="entry name" value="PreATP-grasp domain"/>
    <property type="match status" value="1"/>
</dbReference>
<proteinExistence type="predicted"/>
<dbReference type="GO" id="GO:0004088">
    <property type="term" value="F:carbamoyl-phosphate synthase (glutamine-hydrolyzing) activity"/>
    <property type="evidence" value="ECO:0007669"/>
    <property type="project" value="TreeGrafter"/>
</dbReference>
<sequence>MTDMDVADVVYIEPMTVESIEKIIQIQKPDAILPTLGGQTGLNLAMDLHHAGIFEKYDIKLLGSPIETIEKSEDREGFKKLMKEIRS</sequence>
<protein>
    <recommendedName>
        <fullName evidence="6">Carbamoyl phosphate synthase preATP-grasp domain-containing protein</fullName>
    </recommendedName>
</protein>
<dbReference type="GO" id="GO:0004087">
    <property type="term" value="F:carbamoyl-phosphate synthase (ammonia) activity"/>
    <property type="evidence" value="ECO:0007669"/>
    <property type="project" value="UniProtKB-EC"/>
</dbReference>
<dbReference type="GO" id="GO:0005524">
    <property type="term" value="F:ATP binding"/>
    <property type="evidence" value="ECO:0007669"/>
    <property type="project" value="UniProtKB-KW"/>
</dbReference>
<keyword evidence="2" id="KW-0479">Metal-binding</keyword>
<comment type="catalytic activity">
    <reaction evidence="5">
        <text>hydrogencarbonate + NH4(+) + 2 ATP = carbamoyl phosphate + 2 ADP + phosphate + 2 H(+)</text>
        <dbReference type="Rhea" id="RHEA:18029"/>
        <dbReference type="ChEBI" id="CHEBI:15378"/>
        <dbReference type="ChEBI" id="CHEBI:17544"/>
        <dbReference type="ChEBI" id="CHEBI:28938"/>
        <dbReference type="ChEBI" id="CHEBI:30616"/>
        <dbReference type="ChEBI" id="CHEBI:43474"/>
        <dbReference type="ChEBI" id="CHEBI:58228"/>
        <dbReference type="ChEBI" id="CHEBI:456216"/>
        <dbReference type="EC" id="6.3.4.16"/>
    </reaction>
</comment>
<gene>
    <name evidence="7" type="ORF">METZ01_LOCUS163880</name>
</gene>
<dbReference type="GO" id="GO:0005737">
    <property type="term" value="C:cytoplasm"/>
    <property type="evidence" value="ECO:0007669"/>
    <property type="project" value="TreeGrafter"/>
</dbReference>
<dbReference type="PANTHER" id="PTHR11405">
    <property type="entry name" value="CARBAMOYLTRANSFERASE FAMILY MEMBER"/>
    <property type="match status" value="1"/>
</dbReference>
<dbReference type="AlphaFoldDB" id="A0A382BB61"/>
<evidence type="ECO:0000256" key="2">
    <source>
        <dbReference type="ARBA" id="ARBA00022723"/>
    </source>
</evidence>
<dbReference type="Gene3D" id="3.40.50.20">
    <property type="match status" value="1"/>
</dbReference>
<dbReference type="PANTHER" id="PTHR11405:SF53">
    <property type="entry name" value="CARBAMOYL-PHOSPHATE SYNTHASE [AMMONIA], MITOCHONDRIAL"/>
    <property type="match status" value="1"/>
</dbReference>
<evidence type="ECO:0000313" key="7">
    <source>
        <dbReference type="EMBL" id="SVB11026.1"/>
    </source>
</evidence>
<evidence type="ECO:0000259" key="6">
    <source>
        <dbReference type="Pfam" id="PF25596"/>
    </source>
</evidence>
<keyword evidence="4" id="KW-0067">ATP-binding</keyword>
<feature type="domain" description="Carbamoyl phosphate synthase preATP-grasp" evidence="6">
    <location>
        <begin position="1"/>
        <end position="71"/>
    </location>
</feature>
<dbReference type="EMBL" id="UINC01029012">
    <property type="protein sequence ID" value="SVB11026.1"/>
    <property type="molecule type" value="Genomic_DNA"/>
</dbReference>
<evidence type="ECO:0000256" key="5">
    <source>
        <dbReference type="ARBA" id="ARBA00047359"/>
    </source>
</evidence>
<dbReference type="GO" id="GO:0006541">
    <property type="term" value="P:glutamine metabolic process"/>
    <property type="evidence" value="ECO:0007669"/>
    <property type="project" value="TreeGrafter"/>
</dbReference>
<dbReference type="InterPro" id="IPR058047">
    <property type="entry name" value="CPSase_preATP-grasp"/>
</dbReference>
<name>A0A382BB61_9ZZZZ</name>
<evidence type="ECO:0000256" key="4">
    <source>
        <dbReference type="ARBA" id="ARBA00022840"/>
    </source>
</evidence>
<evidence type="ECO:0000256" key="3">
    <source>
        <dbReference type="ARBA" id="ARBA00022741"/>
    </source>
</evidence>
<keyword evidence="1" id="KW-0436">Ligase</keyword>
<evidence type="ECO:0000256" key="1">
    <source>
        <dbReference type="ARBA" id="ARBA00022598"/>
    </source>
</evidence>
<keyword evidence="3" id="KW-0547">Nucleotide-binding</keyword>
<dbReference type="GO" id="GO:0046872">
    <property type="term" value="F:metal ion binding"/>
    <property type="evidence" value="ECO:0007669"/>
    <property type="project" value="UniProtKB-KW"/>
</dbReference>
<accession>A0A382BB61</accession>